<dbReference type="Pfam" id="PF08003">
    <property type="entry name" value="Methyltransf_9"/>
    <property type="match status" value="1"/>
</dbReference>
<dbReference type="PANTHER" id="PTHR43861:SF1">
    <property type="entry name" value="TRANS-ACONITATE 2-METHYLTRANSFERASE"/>
    <property type="match status" value="1"/>
</dbReference>
<keyword evidence="1" id="KW-0489">Methyltransferase</keyword>
<dbReference type="RefSeq" id="WP_155177191.1">
    <property type="nucleotide sequence ID" value="NZ_BAAAFL010000010.1"/>
</dbReference>
<dbReference type="Gene3D" id="3.40.50.150">
    <property type="entry name" value="Vaccinia Virus protein VP39"/>
    <property type="match status" value="1"/>
</dbReference>
<dbReference type="GO" id="GO:0008168">
    <property type="term" value="F:methyltransferase activity"/>
    <property type="evidence" value="ECO:0007669"/>
    <property type="project" value="UniProtKB-KW"/>
</dbReference>
<organism evidence="1 2">
    <name type="scientific">Fulvivirga kasyanovii</name>
    <dbReference type="NCBI Taxonomy" id="396812"/>
    <lineage>
        <taxon>Bacteria</taxon>
        <taxon>Pseudomonadati</taxon>
        <taxon>Bacteroidota</taxon>
        <taxon>Cytophagia</taxon>
        <taxon>Cytophagales</taxon>
        <taxon>Fulvivirgaceae</taxon>
        <taxon>Fulvivirga</taxon>
    </lineage>
</organism>
<sequence length="267" mass="31282">MITKEIDKEIEQLNPWFHNLHLPDGSQTAPDHFLGDFPNFKWKELSPHIPEDLTGWKVLDIGCNAGFYTFELAKRGADVLGIDLDPHYLRQAQWAAKKFGLEDKVEFKQMQVYDLTKLQEDFDLIWFMGVLYHLRYPMLALDIISQKVRKIMVFQTLMMPDTKTKHIKDDYEVNDRREMLEEGWPKMAFIEKSFAGDPTNWWVPNQAAIEAMLHTCGMNVVDKPLDETYICKPDKKYKSVLDGWNYSEYLSAIGSPWKNQVENKVKK</sequence>
<protein>
    <submittedName>
        <fullName evidence="1">TIGR04290 family methyltransferase</fullName>
    </submittedName>
</protein>
<name>A0ABW9RXW0_9BACT</name>
<dbReference type="PANTHER" id="PTHR43861">
    <property type="entry name" value="TRANS-ACONITATE 2-METHYLTRANSFERASE-RELATED"/>
    <property type="match status" value="1"/>
</dbReference>
<dbReference type="CDD" id="cd02440">
    <property type="entry name" value="AdoMet_MTases"/>
    <property type="match status" value="1"/>
</dbReference>
<dbReference type="NCBIfam" id="TIGR04290">
    <property type="entry name" value="meth_Rta_06860"/>
    <property type="match status" value="1"/>
</dbReference>
<dbReference type="InterPro" id="IPR027555">
    <property type="entry name" value="Mo5U34_MeTrfas-like"/>
</dbReference>
<evidence type="ECO:0000313" key="2">
    <source>
        <dbReference type="Proteomes" id="UP000798808"/>
    </source>
</evidence>
<dbReference type="InterPro" id="IPR027554">
    <property type="entry name" value="Meth_Rta_06860"/>
</dbReference>
<accession>A0ABW9RXW0</accession>
<evidence type="ECO:0000313" key="1">
    <source>
        <dbReference type="EMBL" id="MTI29063.1"/>
    </source>
</evidence>
<keyword evidence="1" id="KW-0808">Transferase</keyword>
<keyword evidence="2" id="KW-1185">Reference proteome</keyword>
<gene>
    <name evidence="1" type="ORF">E1163_29140</name>
</gene>
<comment type="caution">
    <text evidence="1">The sequence shown here is derived from an EMBL/GenBank/DDBJ whole genome shotgun (WGS) entry which is preliminary data.</text>
</comment>
<dbReference type="SUPFAM" id="SSF53335">
    <property type="entry name" value="S-adenosyl-L-methionine-dependent methyltransferases"/>
    <property type="match status" value="1"/>
</dbReference>
<reference evidence="1 2" key="1">
    <citation type="submission" date="2019-02" db="EMBL/GenBank/DDBJ databases">
        <authorList>
            <person name="Goldberg S.R."/>
            <person name="Haltli B.A."/>
            <person name="Correa H."/>
            <person name="Russell K.G."/>
        </authorList>
    </citation>
    <scope>NUCLEOTIDE SEQUENCE [LARGE SCALE GENOMIC DNA]</scope>
    <source>
        <strain evidence="1 2">JCM 16186</strain>
    </source>
</reference>
<dbReference type="GO" id="GO:0032259">
    <property type="term" value="P:methylation"/>
    <property type="evidence" value="ECO:0007669"/>
    <property type="project" value="UniProtKB-KW"/>
</dbReference>
<dbReference type="Proteomes" id="UP000798808">
    <property type="component" value="Unassembled WGS sequence"/>
</dbReference>
<dbReference type="InterPro" id="IPR029063">
    <property type="entry name" value="SAM-dependent_MTases_sf"/>
</dbReference>
<dbReference type="EMBL" id="SMLW01000678">
    <property type="protein sequence ID" value="MTI29063.1"/>
    <property type="molecule type" value="Genomic_DNA"/>
</dbReference>
<proteinExistence type="predicted"/>